<dbReference type="RefSeq" id="WP_115817887.1">
    <property type="nucleotide sequence ID" value="NZ_QRDV01000006.1"/>
</dbReference>
<name>A0A3D9H113_9FLAO</name>
<organism evidence="9 10">
    <name type="scientific">Winogradskyella eximia</name>
    <dbReference type="NCBI Taxonomy" id="262006"/>
    <lineage>
        <taxon>Bacteria</taxon>
        <taxon>Pseudomonadati</taxon>
        <taxon>Bacteroidota</taxon>
        <taxon>Flavobacteriia</taxon>
        <taxon>Flavobacteriales</taxon>
        <taxon>Flavobacteriaceae</taxon>
        <taxon>Winogradskyella</taxon>
    </lineage>
</organism>
<dbReference type="GO" id="GO:0016036">
    <property type="term" value="P:cellular response to phosphate starvation"/>
    <property type="evidence" value="ECO:0007669"/>
    <property type="project" value="TreeGrafter"/>
</dbReference>
<dbReference type="PANTHER" id="PTHR45453:SF1">
    <property type="entry name" value="PHOSPHATE REGULON SENSOR PROTEIN PHOR"/>
    <property type="match status" value="1"/>
</dbReference>
<evidence type="ECO:0000256" key="6">
    <source>
        <dbReference type="ARBA" id="ARBA00023012"/>
    </source>
</evidence>
<dbReference type="Proteomes" id="UP000256980">
    <property type="component" value="Unassembled WGS sequence"/>
</dbReference>
<proteinExistence type="predicted"/>
<keyword evidence="5 9" id="KW-0418">Kinase</keyword>
<reference evidence="9 10" key="1">
    <citation type="submission" date="2018-07" db="EMBL/GenBank/DDBJ databases">
        <title>Genomic Encyclopedia of Type Strains, Phase III (KMG-III): the genomes of soil and plant-associated and newly described type strains.</title>
        <authorList>
            <person name="Whitman W."/>
        </authorList>
    </citation>
    <scope>NUCLEOTIDE SEQUENCE [LARGE SCALE GENOMIC DNA]</scope>
    <source>
        <strain evidence="9 10">CECT 7946</strain>
    </source>
</reference>
<dbReference type="GO" id="GO:0005886">
    <property type="term" value="C:plasma membrane"/>
    <property type="evidence" value="ECO:0007669"/>
    <property type="project" value="TreeGrafter"/>
</dbReference>
<keyword evidence="4" id="KW-0808">Transferase</keyword>
<dbReference type="Gene3D" id="3.30.565.10">
    <property type="entry name" value="Histidine kinase-like ATPase, C-terminal domain"/>
    <property type="match status" value="1"/>
</dbReference>
<dbReference type="SUPFAM" id="SSF47384">
    <property type="entry name" value="Homodimeric domain of signal transducing histidine kinase"/>
    <property type="match status" value="1"/>
</dbReference>
<evidence type="ECO:0000313" key="10">
    <source>
        <dbReference type="Proteomes" id="UP000256980"/>
    </source>
</evidence>
<dbReference type="InterPro" id="IPR005467">
    <property type="entry name" value="His_kinase_dom"/>
</dbReference>
<dbReference type="InterPro" id="IPR003594">
    <property type="entry name" value="HATPase_dom"/>
</dbReference>
<evidence type="ECO:0000256" key="1">
    <source>
        <dbReference type="ARBA" id="ARBA00000085"/>
    </source>
</evidence>
<evidence type="ECO:0000313" key="9">
    <source>
        <dbReference type="EMBL" id="RED43199.1"/>
    </source>
</evidence>
<evidence type="ECO:0000256" key="2">
    <source>
        <dbReference type="ARBA" id="ARBA00012438"/>
    </source>
</evidence>
<dbReference type="GO" id="GO:0000155">
    <property type="term" value="F:phosphorelay sensor kinase activity"/>
    <property type="evidence" value="ECO:0007669"/>
    <property type="project" value="InterPro"/>
</dbReference>
<dbReference type="SMART" id="SM00388">
    <property type="entry name" value="HisKA"/>
    <property type="match status" value="1"/>
</dbReference>
<dbReference type="SMART" id="SM00387">
    <property type="entry name" value="HATPase_c"/>
    <property type="match status" value="1"/>
</dbReference>
<dbReference type="InterPro" id="IPR036097">
    <property type="entry name" value="HisK_dim/P_sf"/>
</dbReference>
<accession>A0A3D9H113</accession>
<dbReference type="OrthoDB" id="1933776at2"/>
<evidence type="ECO:0000259" key="8">
    <source>
        <dbReference type="PROSITE" id="PS50109"/>
    </source>
</evidence>
<dbReference type="InterPro" id="IPR003661">
    <property type="entry name" value="HisK_dim/P_dom"/>
</dbReference>
<protein>
    <recommendedName>
        <fullName evidence="2">histidine kinase</fullName>
        <ecNumber evidence="2">2.7.13.3</ecNumber>
    </recommendedName>
</protein>
<keyword evidence="10" id="KW-1185">Reference proteome</keyword>
<evidence type="ECO:0000256" key="3">
    <source>
        <dbReference type="ARBA" id="ARBA00022553"/>
    </source>
</evidence>
<keyword evidence="6" id="KW-0902">Two-component regulatory system</keyword>
<feature type="transmembrane region" description="Helical" evidence="7">
    <location>
        <begin position="254"/>
        <end position="280"/>
    </location>
</feature>
<dbReference type="CDD" id="cd00075">
    <property type="entry name" value="HATPase"/>
    <property type="match status" value="1"/>
</dbReference>
<dbReference type="PANTHER" id="PTHR45453">
    <property type="entry name" value="PHOSPHATE REGULON SENSOR PROTEIN PHOR"/>
    <property type="match status" value="1"/>
</dbReference>
<dbReference type="GO" id="GO:0004721">
    <property type="term" value="F:phosphoprotein phosphatase activity"/>
    <property type="evidence" value="ECO:0007669"/>
    <property type="project" value="TreeGrafter"/>
</dbReference>
<dbReference type="SUPFAM" id="SSF55874">
    <property type="entry name" value="ATPase domain of HSP90 chaperone/DNA topoisomerase II/histidine kinase"/>
    <property type="match status" value="1"/>
</dbReference>
<evidence type="ECO:0000256" key="5">
    <source>
        <dbReference type="ARBA" id="ARBA00022777"/>
    </source>
</evidence>
<dbReference type="PRINTS" id="PR00344">
    <property type="entry name" value="BCTRLSENSOR"/>
</dbReference>
<feature type="domain" description="Histidine kinase" evidence="8">
    <location>
        <begin position="299"/>
        <end position="512"/>
    </location>
</feature>
<keyword evidence="3" id="KW-0597">Phosphoprotein</keyword>
<sequence>MNDNRYKWILYTIVAVIIATIGIQFYWNYKNYQTNKQQLINDVQISLDKAVDDYYAALAERTTIGVILEGDQQKNAFEEGGELENFFKTIDESKNEFTNLDSLDKNTIEGITVFRGFKADSMSNAYDKKHNPLSAEQFKLKIDSLKNNNKDVNLKNAEFLTSKVMISIKNDTLDVKAVEELIAKELERKSINVDFYLDYKDIERDVDFFRVNGSLPEFDPNHMSDDYLQTDTKSRFLPKSTFLTILFTNTTKAILYRMIGGILISTLLVLAIISCLFYLLKIIKHQKQLAEVKNDLISNITHEFKTPIATISAALESISNFNAIDDKAKTKKYLNMSSEQLGKLNVMVEKLLETATLDSDSLELNKEKFELITLLEALINRYKMQFPDKTFNNNMQLESMVINADIFHIENALNNVLDNAVKYGGDIITIDLLTKNNNFDILISDNGSSLTKANKDQIFEQFYRVPKGNTHDVKGFGIGLYYTKTIIEKHNGSINLELNKNSTTFKITLPNG</sequence>
<dbReference type="Gene3D" id="1.10.287.130">
    <property type="match status" value="1"/>
</dbReference>
<dbReference type="Pfam" id="PF02518">
    <property type="entry name" value="HATPase_c"/>
    <property type="match status" value="1"/>
</dbReference>
<dbReference type="PROSITE" id="PS50109">
    <property type="entry name" value="HIS_KIN"/>
    <property type="match status" value="1"/>
</dbReference>
<gene>
    <name evidence="9" type="ORF">DFQ10_106111</name>
</gene>
<keyword evidence="7" id="KW-0812">Transmembrane</keyword>
<dbReference type="EC" id="2.7.13.3" evidence="2"/>
<comment type="caution">
    <text evidence="9">The sequence shown here is derived from an EMBL/GenBank/DDBJ whole genome shotgun (WGS) entry which is preliminary data.</text>
</comment>
<evidence type="ECO:0000256" key="4">
    <source>
        <dbReference type="ARBA" id="ARBA00022679"/>
    </source>
</evidence>
<feature type="transmembrane region" description="Helical" evidence="7">
    <location>
        <begin position="9"/>
        <end position="27"/>
    </location>
</feature>
<dbReference type="InterPro" id="IPR036890">
    <property type="entry name" value="HATPase_C_sf"/>
</dbReference>
<dbReference type="AlphaFoldDB" id="A0A3D9H113"/>
<comment type="catalytic activity">
    <reaction evidence="1">
        <text>ATP + protein L-histidine = ADP + protein N-phospho-L-histidine.</text>
        <dbReference type="EC" id="2.7.13.3"/>
    </reaction>
</comment>
<keyword evidence="7" id="KW-0472">Membrane</keyword>
<dbReference type="Pfam" id="PF00512">
    <property type="entry name" value="HisKA"/>
    <property type="match status" value="1"/>
</dbReference>
<dbReference type="InterPro" id="IPR050351">
    <property type="entry name" value="BphY/WalK/GraS-like"/>
</dbReference>
<dbReference type="InterPro" id="IPR004358">
    <property type="entry name" value="Sig_transdc_His_kin-like_C"/>
</dbReference>
<dbReference type="EMBL" id="QRDV01000006">
    <property type="protein sequence ID" value="RED43199.1"/>
    <property type="molecule type" value="Genomic_DNA"/>
</dbReference>
<dbReference type="CDD" id="cd00082">
    <property type="entry name" value="HisKA"/>
    <property type="match status" value="1"/>
</dbReference>
<evidence type="ECO:0000256" key="7">
    <source>
        <dbReference type="SAM" id="Phobius"/>
    </source>
</evidence>
<keyword evidence="7" id="KW-1133">Transmembrane helix</keyword>